<evidence type="ECO:0000313" key="1">
    <source>
        <dbReference type="EMBL" id="KAG2954232.1"/>
    </source>
</evidence>
<reference evidence="3 4" key="1">
    <citation type="submission" date="2018-01" db="EMBL/GenBank/DDBJ databases">
        <title>Draft genome of the strawberry crown rot pathogen Phytophthora cactorum.</title>
        <authorList>
            <person name="Armitage A.D."/>
            <person name="Lysoe E."/>
            <person name="Nellist C.F."/>
            <person name="Harrison R.J."/>
            <person name="Brurberg M.B."/>
        </authorList>
    </citation>
    <scope>NUCLEOTIDE SEQUENCE [LARGE SCALE GENOMIC DNA]</scope>
    <source>
        <strain evidence="3 4">10300</strain>
    </source>
</reference>
<accession>A0A329SGB8</accession>
<evidence type="ECO:0000313" key="4">
    <source>
        <dbReference type="Proteomes" id="UP000251314"/>
    </source>
</evidence>
<comment type="caution">
    <text evidence="3">The sequence shown here is derived from an EMBL/GenBank/DDBJ whole genome shotgun (WGS) entry which is preliminary data.</text>
</comment>
<dbReference type="EMBL" id="MJFZ01000160">
    <property type="protein sequence ID" value="RAW35720.1"/>
    <property type="molecule type" value="Genomic_DNA"/>
</dbReference>
<dbReference type="AlphaFoldDB" id="A0A329SGB8"/>
<evidence type="ECO:0000313" key="3">
    <source>
        <dbReference type="EMBL" id="RAW35720.1"/>
    </source>
</evidence>
<dbReference type="Proteomes" id="UP000688947">
    <property type="component" value="Unassembled WGS sequence"/>
</dbReference>
<protein>
    <submittedName>
        <fullName evidence="3">Uncharacterized protein</fullName>
    </submittedName>
</protein>
<evidence type="ECO:0000313" key="2">
    <source>
        <dbReference type="EMBL" id="KAG6955992.1"/>
    </source>
</evidence>
<keyword evidence="4" id="KW-1185">Reference proteome</keyword>
<dbReference type="Proteomes" id="UP000736787">
    <property type="component" value="Unassembled WGS sequence"/>
</dbReference>
<sequence>MEGIVLVEMSSGVLHYTKSFSGAFEVRHPKTERLNFGALIFALQNFAGSSIRSMKNSDGPEAAKGLKTSDVAEIVMFTTPLENMVLATTPSSKLLVVLFTTPDFDVDVAKWLARDVAYNYDNCDSAEMQLKTTLNQVPRQFRHAFSQAVDEAVERELIGLCKRILIPKKGEKHSSADSFGDREVFLSFYYSPRLGDFGSDNGSGSKTSREDECRNAVRADYPRMSKKLSIRNIMASTRAIVGATPIKRDLNMKKKSEKKTRWRSKNAVIDHSVPHEFQRVIEIHSREGKAALMDPHRTEKVGGIADVLLPFVEVSSSQSLFASDLAQLQHFKMTQQRLQKLDQIIWTNIPVSLSAKEKQQAGTSVVAWRSGPCIIFYPITPVCMNPENKSCVRLAVTALFDVIEPLLKAKTKILV</sequence>
<dbReference type="EMBL" id="JAENGZ010000634">
    <property type="protein sequence ID" value="KAG6955992.1"/>
    <property type="molecule type" value="Genomic_DNA"/>
</dbReference>
<gene>
    <name evidence="2" type="ORF">JG687_00010860</name>
    <name evidence="3" type="ORF">PC110_g7998</name>
    <name evidence="1" type="ORF">PC117_g1411</name>
</gene>
<reference evidence="1" key="2">
    <citation type="submission" date="2018-10" db="EMBL/GenBank/DDBJ databases">
        <title>Effector identification in a new, highly contiguous assembly of the strawberry crown rot pathogen Phytophthora cactorum.</title>
        <authorList>
            <person name="Armitage A.D."/>
            <person name="Nellist C.F."/>
            <person name="Bates H."/>
            <person name="Vickerstaff R.J."/>
            <person name="Harrison R.J."/>
        </authorList>
    </citation>
    <scope>NUCLEOTIDE SEQUENCE</scope>
    <source>
        <strain evidence="1">4040</strain>
    </source>
</reference>
<proteinExistence type="predicted"/>
<name>A0A329SGB8_9STRA</name>
<organism evidence="3 4">
    <name type="scientific">Phytophthora cactorum</name>
    <dbReference type="NCBI Taxonomy" id="29920"/>
    <lineage>
        <taxon>Eukaryota</taxon>
        <taxon>Sar</taxon>
        <taxon>Stramenopiles</taxon>
        <taxon>Oomycota</taxon>
        <taxon>Peronosporomycetes</taxon>
        <taxon>Peronosporales</taxon>
        <taxon>Peronosporaceae</taxon>
        <taxon>Phytophthora</taxon>
    </lineage>
</organism>
<dbReference type="VEuPathDB" id="FungiDB:PC110_g7998"/>
<reference evidence="2" key="3">
    <citation type="submission" date="2021-01" db="EMBL/GenBank/DDBJ databases">
        <title>Phytophthora aleatoria, a newly-described species from Pinus radiata is distinct from Phytophthora cactorum isolates based on comparative genomics.</title>
        <authorList>
            <person name="Mcdougal R."/>
            <person name="Panda P."/>
            <person name="Williams N."/>
            <person name="Studholme D.J."/>
        </authorList>
    </citation>
    <scope>NUCLEOTIDE SEQUENCE</scope>
    <source>
        <strain evidence="2">NZFS 3830</strain>
    </source>
</reference>
<dbReference type="OrthoDB" id="92650at2759"/>
<dbReference type="EMBL" id="RCMK01000016">
    <property type="protein sequence ID" value="KAG2954232.1"/>
    <property type="molecule type" value="Genomic_DNA"/>
</dbReference>
<dbReference type="Proteomes" id="UP000251314">
    <property type="component" value="Unassembled WGS sequence"/>
</dbReference>